<evidence type="ECO:0000313" key="1">
    <source>
        <dbReference type="EMBL" id="GAG26594.1"/>
    </source>
</evidence>
<dbReference type="EMBL" id="BARS01034846">
    <property type="protein sequence ID" value="GAG26594.1"/>
    <property type="molecule type" value="Genomic_DNA"/>
</dbReference>
<evidence type="ECO:0008006" key="2">
    <source>
        <dbReference type="Google" id="ProtNLM"/>
    </source>
</evidence>
<organism evidence="1">
    <name type="scientific">marine sediment metagenome</name>
    <dbReference type="NCBI Taxonomy" id="412755"/>
    <lineage>
        <taxon>unclassified sequences</taxon>
        <taxon>metagenomes</taxon>
        <taxon>ecological metagenomes</taxon>
    </lineage>
</organism>
<feature type="non-terminal residue" evidence="1">
    <location>
        <position position="1"/>
    </location>
</feature>
<dbReference type="InterPro" id="IPR058240">
    <property type="entry name" value="rSAM_sf"/>
</dbReference>
<dbReference type="SUPFAM" id="SSF102114">
    <property type="entry name" value="Radical SAM enzymes"/>
    <property type="match status" value="1"/>
</dbReference>
<reference evidence="1" key="1">
    <citation type="journal article" date="2014" name="Front. Microbiol.">
        <title>High frequency of phylogenetically diverse reductive dehalogenase-homologous genes in deep subseafloor sedimentary metagenomes.</title>
        <authorList>
            <person name="Kawai M."/>
            <person name="Futagami T."/>
            <person name="Toyoda A."/>
            <person name="Takaki Y."/>
            <person name="Nishi S."/>
            <person name="Hori S."/>
            <person name="Arai W."/>
            <person name="Tsubouchi T."/>
            <person name="Morono Y."/>
            <person name="Uchiyama I."/>
            <person name="Ito T."/>
            <person name="Fujiyama A."/>
            <person name="Inagaki F."/>
            <person name="Takami H."/>
        </authorList>
    </citation>
    <scope>NUCLEOTIDE SEQUENCE</scope>
    <source>
        <strain evidence="1">Expedition CK06-06</strain>
    </source>
</reference>
<dbReference type="AlphaFoldDB" id="X0W6R4"/>
<accession>X0W6R4</accession>
<dbReference type="Gene3D" id="3.20.20.70">
    <property type="entry name" value="Aldolase class I"/>
    <property type="match status" value="1"/>
</dbReference>
<comment type="caution">
    <text evidence="1">The sequence shown here is derived from an EMBL/GenBank/DDBJ whole genome shotgun (WGS) entry which is preliminary data.</text>
</comment>
<dbReference type="InterPro" id="IPR013785">
    <property type="entry name" value="Aldolase_TIM"/>
</dbReference>
<protein>
    <recommendedName>
        <fullName evidence="2">Radical SAM core domain-containing protein</fullName>
    </recommendedName>
</protein>
<name>X0W6R4_9ZZZZ</name>
<proteinExistence type="predicted"/>
<gene>
    <name evidence="1" type="ORF">S01H1_53786</name>
</gene>
<sequence length="223" mass="25133">PDIVNIVELAKEFHFKEIEIMTSGQVLADERFTKKLINSGVNSFSLPLYSDIAQIHDSVVGVKGSYLKVLKGVENVLSNKGKVFVHSNLLKQNIDYLKKLEGFVKNVLGLPFVILPVRPKSSNLSYEDLVPSYNDIVMKLRGVNSLMAFPLCIIKQVQENILKDETEIADSMKLYVLDQKFFKPQKCRKCANRLKCVGIFKEYGQMYGVEALKPFIGNGKKIG</sequence>